<gene>
    <name evidence="9" type="ORF">OSB1V03_LOCUS7032</name>
</gene>
<feature type="transmembrane region" description="Helical" evidence="7">
    <location>
        <begin position="456"/>
        <end position="475"/>
    </location>
</feature>
<feature type="transmembrane region" description="Helical" evidence="7">
    <location>
        <begin position="487"/>
        <end position="508"/>
    </location>
</feature>
<comment type="subcellular location">
    <subcellularLocation>
        <location evidence="1">Cell membrane</location>
        <topology evidence="1">Multi-pass membrane protein</topology>
    </subcellularLocation>
    <subcellularLocation>
        <location evidence="7">Membrane</location>
        <topology evidence="7">Multi-pass membrane protein</topology>
    </subcellularLocation>
</comment>
<dbReference type="OrthoDB" id="6356248at2759"/>
<evidence type="ECO:0000256" key="4">
    <source>
        <dbReference type="ARBA" id="ARBA00022692"/>
    </source>
</evidence>
<feature type="transmembrane region" description="Helical" evidence="7">
    <location>
        <begin position="389"/>
        <end position="406"/>
    </location>
</feature>
<feature type="transmembrane region" description="Helical" evidence="7">
    <location>
        <begin position="236"/>
        <end position="258"/>
    </location>
</feature>
<keyword evidence="10" id="KW-1185">Reference proteome</keyword>
<feature type="compositionally biased region" description="Low complexity" evidence="8">
    <location>
        <begin position="128"/>
        <end position="138"/>
    </location>
</feature>
<evidence type="ECO:0000256" key="6">
    <source>
        <dbReference type="ARBA" id="ARBA00023136"/>
    </source>
</evidence>
<dbReference type="GO" id="GO:0005886">
    <property type="term" value="C:plasma membrane"/>
    <property type="evidence" value="ECO:0007669"/>
    <property type="project" value="UniProtKB-SubCell"/>
</dbReference>
<keyword evidence="4 7" id="KW-0812">Transmembrane</keyword>
<dbReference type="Proteomes" id="UP000759131">
    <property type="component" value="Unassembled WGS sequence"/>
</dbReference>
<name>A0A7R9PZF2_9ACAR</name>
<reference evidence="9" key="1">
    <citation type="submission" date="2020-11" db="EMBL/GenBank/DDBJ databases">
        <authorList>
            <person name="Tran Van P."/>
        </authorList>
    </citation>
    <scope>NUCLEOTIDE SEQUENCE</scope>
</reference>
<evidence type="ECO:0000256" key="8">
    <source>
        <dbReference type="SAM" id="MobiDB-lite"/>
    </source>
</evidence>
<dbReference type="AlphaFoldDB" id="A0A7R9PZF2"/>
<evidence type="ECO:0000256" key="3">
    <source>
        <dbReference type="ARBA" id="ARBA00022475"/>
    </source>
</evidence>
<evidence type="ECO:0000313" key="10">
    <source>
        <dbReference type="Proteomes" id="UP000759131"/>
    </source>
</evidence>
<feature type="transmembrane region" description="Helical" evidence="7">
    <location>
        <begin position="360"/>
        <end position="377"/>
    </location>
</feature>
<sequence>MCSETLIQDYHNRAGDGGGHHVLHHHNTSNGGNHLAIYSSQHPMMSNGVGGGGGANSPMNTMNTMGGESNIYMEPSLANGGNNTYQCPTDNHYNTLTSHYNHCQSPQPPGLPTAPAATVNGTTPGVGSVPASPHSSQSPPTPPSTNGPLLPPYLTDSLSSHSHHNHHHNNHCHTSNDQQIPQQPYYHHLHDQLFAQTEEFLPLCDLLFNIISLAAYFCDVVFDAITAYTLYLEQDFQWLSVTAGLILFSALVSQALSYRWYRRKRRGKQLSGGGNSVTGDDDESHCQSVSVFTVHLFLCGVLWRYFKLFIPVDLSSVKHEVRDLCLLRMVHAFCEAAPMLTIQVYLLWVKTPTNDQNSDLHYISIFLSLFSLCWALASFSKNVRQHNIHKLVLTWLGVIFQFFWRLGTIGSRVIALTVYATFYGHWIFAVIILHWFSMFLWLLSPKNLFYGEQMSSLRRMCYSSLIAWVYIFCYINMQEDNSRNRMIAFYSTMFLENSLLLGICLTLSGNDPSVGPLFTSAMKSMSVGIG</sequence>
<evidence type="ECO:0000313" key="9">
    <source>
        <dbReference type="EMBL" id="CAD7626599.1"/>
    </source>
</evidence>
<evidence type="ECO:0000256" key="5">
    <source>
        <dbReference type="ARBA" id="ARBA00022989"/>
    </source>
</evidence>
<keyword evidence="5 7" id="KW-1133">Transmembrane helix</keyword>
<feature type="transmembrane region" description="Helical" evidence="7">
    <location>
        <begin position="413"/>
        <end position="436"/>
    </location>
</feature>
<keyword evidence="6 7" id="KW-0472">Membrane</keyword>
<feature type="non-terminal residue" evidence="9">
    <location>
        <position position="530"/>
    </location>
</feature>
<accession>A0A7R9PZF2</accession>
<dbReference type="InterPro" id="IPR050895">
    <property type="entry name" value="XK-related_scramblase"/>
</dbReference>
<dbReference type="EMBL" id="OC858543">
    <property type="protein sequence ID" value="CAD7626599.1"/>
    <property type="molecule type" value="Genomic_DNA"/>
</dbReference>
<dbReference type="InterPro" id="IPR018629">
    <property type="entry name" value="XK-rel"/>
</dbReference>
<keyword evidence="3" id="KW-1003">Cell membrane</keyword>
<evidence type="ECO:0000256" key="2">
    <source>
        <dbReference type="ARBA" id="ARBA00008789"/>
    </source>
</evidence>
<feature type="compositionally biased region" description="Basic residues" evidence="8">
    <location>
        <begin position="161"/>
        <end position="171"/>
    </location>
</feature>
<feature type="compositionally biased region" description="Pro residues" evidence="8">
    <location>
        <begin position="139"/>
        <end position="151"/>
    </location>
</feature>
<protein>
    <recommendedName>
        <fullName evidence="7">XK-related protein</fullName>
    </recommendedName>
</protein>
<dbReference type="PANTHER" id="PTHR16024">
    <property type="entry name" value="XK-RELATED PROTEIN"/>
    <property type="match status" value="1"/>
</dbReference>
<comment type="similarity">
    <text evidence="2 7">Belongs to the XK family.</text>
</comment>
<dbReference type="EMBL" id="CAJPIZ010003968">
    <property type="protein sequence ID" value="CAG2107029.1"/>
    <property type="molecule type" value="Genomic_DNA"/>
</dbReference>
<evidence type="ECO:0000256" key="7">
    <source>
        <dbReference type="RuleBase" id="RU910716"/>
    </source>
</evidence>
<proteinExistence type="inferred from homology"/>
<feature type="transmembrane region" description="Helical" evidence="7">
    <location>
        <begin position="206"/>
        <end position="230"/>
    </location>
</feature>
<dbReference type="Pfam" id="PF09815">
    <property type="entry name" value="XK-related"/>
    <property type="match status" value="1"/>
</dbReference>
<dbReference type="PANTHER" id="PTHR16024:SF4">
    <property type="entry name" value="XK-RELATED PROTEIN"/>
    <property type="match status" value="1"/>
</dbReference>
<organism evidence="9">
    <name type="scientific">Medioppia subpectinata</name>
    <dbReference type="NCBI Taxonomy" id="1979941"/>
    <lineage>
        <taxon>Eukaryota</taxon>
        <taxon>Metazoa</taxon>
        <taxon>Ecdysozoa</taxon>
        <taxon>Arthropoda</taxon>
        <taxon>Chelicerata</taxon>
        <taxon>Arachnida</taxon>
        <taxon>Acari</taxon>
        <taxon>Acariformes</taxon>
        <taxon>Sarcoptiformes</taxon>
        <taxon>Oribatida</taxon>
        <taxon>Brachypylina</taxon>
        <taxon>Oppioidea</taxon>
        <taxon>Oppiidae</taxon>
        <taxon>Medioppia</taxon>
    </lineage>
</organism>
<evidence type="ECO:0000256" key="1">
    <source>
        <dbReference type="ARBA" id="ARBA00004651"/>
    </source>
</evidence>
<feature type="region of interest" description="Disordered" evidence="8">
    <location>
        <begin position="98"/>
        <end position="179"/>
    </location>
</feature>